<dbReference type="RefSeq" id="WP_247995781.1">
    <property type="nucleotide sequence ID" value="NZ_CP096022.1"/>
</dbReference>
<dbReference type="KEGG" id="haad:MW046_17355"/>
<sequence length="79" mass="8882">MDTAALRFFRIRKQRGPSLSQPAENCVDELYWWMSSSLSSNGMTGGLSCDSTDESPFRTEMSVALGETVHRNHPDWLSV</sequence>
<evidence type="ECO:0000313" key="1">
    <source>
        <dbReference type="EMBL" id="UPM45127.1"/>
    </source>
</evidence>
<dbReference type="GeneID" id="71929852"/>
<dbReference type="Proteomes" id="UP000831768">
    <property type="component" value="Plasmid unnamed3"/>
</dbReference>
<keyword evidence="2" id="KW-1185">Reference proteome</keyword>
<proteinExistence type="predicted"/>
<keyword evidence="1" id="KW-0614">Plasmid</keyword>
<geneLocation type="plasmid" evidence="1 2">
    <name>unnamed3</name>
</geneLocation>
<dbReference type="AlphaFoldDB" id="A0A8U0ABJ1"/>
<reference evidence="1" key="1">
    <citation type="submission" date="2022-04" db="EMBL/GenBank/DDBJ databases">
        <title>Halocatena sp. nov., isolated from a salt lake.</title>
        <authorList>
            <person name="Cui H.-L."/>
        </authorList>
    </citation>
    <scope>NUCLEOTIDE SEQUENCE</scope>
    <source>
        <strain evidence="1">AD-1</strain>
        <plasmid evidence="1">unnamed3</plasmid>
    </source>
</reference>
<gene>
    <name evidence="1" type="ORF">MW046_17355</name>
</gene>
<name>A0A8U0ABJ1_9EURY</name>
<organism evidence="1 2">
    <name type="scientific">Halocatena salina</name>
    <dbReference type="NCBI Taxonomy" id="2934340"/>
    <lineage>
        <taxon>Archaea</taxon>
        <taxon>Methanobacteriati</taxon>
        <taxon>Methanobacteriota</taxon>
        <taxon>Stenosarchaea group</taxon>
        <taxon>Halobacteria</taxon>
        <taxon>Halobacteriales</taxon>
        <taxon>Natronomonadaceae</taxon>
        <taxon>Halocatena</taxon>
    </lineage>
</organism>
<accession>A0A8U0ABJ1</accession>
<evidence type="ECO:0000313" key="2">
    <source>
        <dbReference type="Proteomes" id="UP000831768"/>
    </source>
</evidence>
<protein>
    <submittedName>
        <fullName evidence="1">Uncharacterized protein</fullName>
    </submittedName>
</protein>
<dbReference type="EMBL" id="CP096022">
    <property type="protein sequence ID" value="UPM45127.1"/>
    <property type="molecule type" value="Genomic_DNA"/>
</dbReference>